<keyword evidence="1" id="KW-1133">Transmembrane helix</keyword>
<feature type="transmembrane region" description="Helical" evidence="1">
    <location>
        <begin position="54"/>
        <end position="74"/>
    </location>
</feature>
<organism evidence="2">
    <name type="scientific">freshwater metagenome</name>
    <dbReference type="NCBI Taxonomy" id="449393"/>
    <lineage>
        <taxon>unclassified sequences</taxon>
        <taxon>metagenomes</taxon>
        <taxon>ecological metagenomes</taxon>
    </lineage>
</organism>
<evidence type="ECO:0000313" key="5">
    <source>
        <dbReference type="EMBL" id="CAB5064931.1"/>
    </source>
</evidence>
<reference evidence="2" key="1">
    <citation type="submission" date="2020-05" db="EMBL/GenBank/DDBJ databases">
        <authorList>
            <person name="Chiriac C."/>
            <person name="Salcher M."/>
            <person name="Ghai R."/>
            <person name="Kavagutti S V."/>
        </authorList>
    </citation>
    <scope>NUCLEOTIDE SEQUENCE</scope>
</reference>
<protein>
    <submittedName>
        <fullName evidence="2">Unannotated protein</fullName>
    </submittedName>
</protein>
<dbReference type="AlphaFoldDB" id="A0A6J6P8K6"/>
<dbReference type="EMBL" id="CAEZXX010000003">
    <property type="protein sequence ID" value="CAB4692624.1"/>
    <property type="molecule type" value="Genomic_DNA"/>
</dbReference>
<sequence>MGYIPDGCRPLLVKRKGILMSALSFSIENLEKRSRLSTLFRLLLVIPHHIVLTAWQWLIQLLTFVQWWIILFTGKRNEGIWRMQNSWLSYAARVWSYYGLMFDKWPNIGSEPNGEPTTYSFEYVAKANRLTNFFRFIMVIPAMIVAIFVLIGAEIVTAISWFTIVITGKHPQGMFNFLLKVHQFMARVSSYSMMMTDTYPKFGA</sequence>
<dbReference type="EMBL" id="CAEZYY010000017">
    <property type="protein sequence ID" value="CAB4756820.1"/>
    <property type="molecule type" value="Genomic_DNA"/>
</dbReference>
<accession>A0A6J6P8K6</accession>
<dbReference type="Pfam" id="PF14333">
    <property type="entry name" value="DUF4389"/>
    <property type="match status" value="2"/>
</dbReference>
<dbReference type="EMBL" id="CAFBQP010000055">
    <property type="protein sequence ID" value="CAB5064931.1"/>
    <property type="molecule type" value="Genomic_DNA"/>
</dbReference>
<dbReference type="InterPro" id="IPR025498">
    <property type="entry name" value="DUF4389"/>
</dbReference>
<feature type="transmembrane region" description="Helical" evidence="1">
    <location>
        <begin position="136"/>
        <end position="162"/>
    </location>
</feature>
<keyword evidence="1" id="KW-0472">Membrane</keyword>
<keyword evidence="1" id="KW-0812">Transmembrane</keyword>
<evidence type="ECO:0000313" key="3">
    <source>
        <dbReference type="EMBL" id="CAB4756820.1"/>
    </source>
</evidence>
<evidence type="ECO:0000313" key="4">
    <source>
        <dbReference type="EMBL" id="CAB4879062.1"/>
    </source>
</evidence>
<name>A0A6J6P8K6_9ZZZZ</name>
<gene>
    <name evidence="2" type="ORF">UFOPK2602_00103</name>
    <name evidence="3" type="ORF">UFOPK2806_01377</name>
    <name evidence="4" type="ORF">UFOPK3417_01186</name>
    <name evidence="5" type="ORF">UFOPK4306_01485</name>
</gene>
<evidence type="ECO:0000313" key="2">
    <source>
        <dbReference type="EMBL" id="CAB4692624.1"/>
    </source>
</evidence>
<proteinExistence type="predicted"/>
<dbReference type="EMBL" id="CAFBLR010000113">
    <property type="protein sequence ID" value="CAB4879062.1"/>
    <property type="molecule type" value="Genomic_DNA"/>
</dbReference>
<evidence type="ECO:0000256" key="1">
    <source>
        <dbReference type="SAM" id="Phobius"/>
    </source>
</evidence>